<feature type="compositionally biased region" description="Polar residues" evidence="1">
    <location>
        <begin position="206"/>
        <end position="215"/>
    </location>
</feature>
<dbReference type="EMBL" id="BAAATA010000040">
    <property type="protein sequence ID" value="GAA2506719.1"/>
    <property type="molecule type" value="Genomic_DNA"/>
</dbReference>
<dbReference type="Proteomes" id="UP001501358">
    <property type="component" value="Unassembled WGS sequence"/>
</dbReference>
<proteinExistence type="predicted"/>
<feature type="transmembrane region" description="Helical" evidence="2">
    <location>
        <begin position="147"/>
        <end position="168"/>
    </location>
</feature>
<comment type="caution">
    <text evidence="3">The sequence shown here is derived from an EMBL/GenBank/DDBJ whole genome shotgun (WGS) entry which is preliminary data.</text>
</comment>
<name>A0ABN3MQY8_9ACTN</name>
<sequence>MHDDELLTLFDGRPCAELELNGFHGRLSPGRAHEMAHELGYVLRESRHPSRGMQCLVFVRDDDPVARRRAQQTLQRIRSGQGWRAPGEHRAWGRPDGGISAARAAEARAALANADRWSPALLSGFSVLTAAFLAALAVRLADSPVLAVVPACGAVACLVAAVFGPRWVRAWEARNRRVLELYGRQRASSDGLPPPSPLPPPAPGRRNSSPGHGNH</sequence>
<evidence type="ECO:0000313" key="4">
    <source>
        <dbReference type="Proteomes" id="UP001501358"/>
    </source>
</evidence>
<keyword evidence="2" id="KW-0812">Transmembrane</keyword>
<keyword evidence="2" id="KW-1133">Transmembrane helix</keyword>
<evidence type="ECO:0000313" key="3">
    <source>
        <dbReference type="EMBL" id="GAA2506719.1"/>
    </source>
</evidence>
<gene>
    <name evidence="3" type="ORF">GCM10010406_49170</name>
</gene>
<feature type="transmembrane region" description="Helical" evidence="2">
    <location>
        <begin position="120"/>
        <end position="141"/>
    </location>
</feature>
<keyword evidence="4" id="KW-1185">Reference proteome</keyword>
<reference evidence="3 4" key="1">
    <citation type="journal article" date="2019" name="Int. J. Syst. Evol. Microbiol.">
        <title>The Global Catalogue of Microorganisms (GCM) 10K type strain sequencing project: providing services to taxonomists for standard genome sequencing and annotation.</title>
        <authorList>
            <consortium name="The Broad Institute Genomics Platform"/>
            <consortium name="The Broad Institute Genome Sequencing Center for Infectious Disease"/>
            <person name="Wu L."/>
            <person name="Ma J."/>
        </authorList>
    </citation>
    <scope>NUCLEOTIDE SEQUENCE [LARGE SCALE GENOMIC DNA]</scope>
    <source>
        <strain evidence="3 4">JCM 6307</strain>
    </source>
</reference>
<evidence type="ECO:0000256" key="2">
    <source>
        <dbReference type="SAM" id="Phobius"/>
    </source>
</evidence>
<accession>A0ABN3MQY8</accession>
<organism evidence="3 4">
    <name type="scientific">Streptomyces thermolineatus</name>
    <dbReference type="NCBI Taxonomy" id="44033"/>
    <lineage>
        <taxon>Bacteria</taxon>
        <taxon>Bacillati</taxon>
        <taxon>Actinomycetota</taxon>
        <taxon>Actinomycetes</taxon>
        <taxon>Kitasatosporales</taxon>
        <taxon>Streptomycetaceae</taxon>
        <taxon>Streptomyces</taxon>
    </lineage>
</organism>
<feature type="compositionally biased region" description="Pro residues" evidence="1">
    <location>
        <begin position="192"/>
        <end position="203"/>
    </location>
</feature>
<protein>
    <recommendedName>
        <fullName evidence="5">Integral membrane protein</fullName>
    </recommendedName>
</protein>
<evidence type="ECO:0000256" key="1">
    <source>
        <dbReference type="SAM" id="MobiDB-lite"/>
    </source>
</evidence>
<keyword evidence="2" id="KW-0472">Membrane</keyword>
<dbReference type="RefSeq" id="WP_344385505.1">
    <property type="nucleotide sequence ID" value="NZ_BAAATA010000040.1"/>
</dbReference>
<evidence type="ECO:0008006" key="5">
    <source>
        <dbReference type="Google" id="ProtNLM"/>
    </source>
</evidence>
<feature type="region of interest" description="Disordered" evidence="1">
    <location>
        <begin position="184"/>
        <end position="215"/>
    </location>
</feature>